<comment type="caution">
    <text evidence="1">The sequence shown here is derived from an EMBL/GenBank/DDBJ whole genome shotgun (WGS) entry which is preliminary data.</text>
</comment>
<protein>
    <recommendedName>
        <fullName evidence="3">YncE family protein</fullName>
    </recommendedName>
</protein>
<dbReference type="Gene3D" id="2.120.10.30">
    <property type="entry name" value="TolB, C-terminal domain"/>
    <property type="match status" value="1"/>
</dbReference>
<dbReference type="SUPFAM" id="SSF63825">
    <property type="entry name" value="YWTD domain"/>
    <property type="match status" value="1"/>
</dbReference>
<dbReference type="EMBL" id="QPGB01000002">
    <property type="protein sequence ID" value="RCS58332.1"/>
    <property type="molecule type" value="Genomic_DNA"/>
</dbReference>
<evidence type="ECO:0000313" key="1">
    <source>
        <dbReference type="EMBL" id="RCS58332.1"/>
    </source>
</evidence>
<dbReference type="AlphaFoldDB" id="A0A368L4H5"/>
<reference evidence="1 2" key="1">
    <citation type="journal article" date="2018" name="Int. J. Syst. Evol. Microbiol.">
        <title>Parvibium lacunae gen. nov., sp. nov., a new member of the family Alcaligenaceae isolated from a freshwater pond.</title>
        <authorList>
            <person name="Chen W.M."/>
            <person name="Xie P.B."/>
            <person name="Hsu M.Y."/>
            <person name="Sheu S.Y."/>
        </authorList>
    </citation>
    <scope>NUCLEOTIDE SEQUENCE [LARGE SCALE GENOMIC DNA]</scope>
    <source>
        <strain evidence="1 2">KMB9</strain>
    </source>
</reference>
<proteinExistence type="predicted"/>
<keyword evidence="2" id="KW-1185">Reference proteome</keyword>
<accession>A0A368L4H5</accession>
<name>A0A368L4H5_9BURK</name>
<sequence>MVAVLAACGGGGGGSSSGSSSSSGATASNVFIRDMTSSTIASVVNRNPSVGTLAIDRLLSGAATQLLSYQGDMFMDSPNDRLYVANGSSIVVFNNIGTATGNTAPSRIVANGATGYISVFLDQINNRLYSADISAGIRVFDNASTASLAAPNRQVTGFATGYSLFSLVVDVGRNIAYVLASQPSSPLYVVFVFDGAATMNGVTAPSRTITLSSQNTYGGLAIDAANNRLYVSDAGGVHVYNNASTVNGAAVPAKTITFPVPAIYRIALDTANDRLYATSSTLVYVVNNVSTVSGAVAATQISISGTNLTSIAVR</sequence>
<dbReference type="InterPro" id="IPR011042">
    <property type="entry name" value="6-blade_b-propeller_TolB-like"/>
</dbReference>
<gene>
    <name evidence="1" type="ORF">DU000_05790</name>
</gene>
<organism evidence="1 2">
    <name type="scientific">Parvibium lacunae</name>
    <dbReference type="NCBI Taxonomy" id="1888893"/>
    <lineage>
        <taxon>Bacteria</taxon>
        <taxon>Pseudomonadati</taxon>
        <taxon>Pseudomonadota</taxon>
        <taxon>Betaproteobacteria</taxon>
        <taxon>Burkholderiales</taxon>
        <taxon>Alcaligenaceae</taxon>
        <taxon>Parvibium</taxon>
    </lineage>
</organism>
<dbReference type="Proteomes" id="UP000252357">
    <property type="component" value="Unassembled WGS sequence"/>
</dbReference>
<evidence type="ECO:0000313" key="2">
    <source>
        <dbReference type="Proteomes" id="UP000252357"/>
    </source>
</evidence>
<evidence type="ECO:0008006" key="3">
    <source>
        <dbReference type="Google" id="ProtNLM"/>
    </source>
</evidence>